<dbReference type="RefSeq" id="WP_322776740.1">
    <property type="nucleotide sequence ID" value="NZ_JARJFB010000051.1"/>
</dbReference>
<evidence type="ECO:0000256" key="3">
    <source>
        <dbReference type="ARBA" id="ARBA00022741"/>
    </source>
</evidence>
<organism evidence="7 8">
    <name type="scientific">Candidatus Megaera venefica</name>
    <dbReference type="NCBI Taxonomy" id="2055910"/>
    <lineage>
        <taxon>Bacteria</taxon>
        <taxon>Pseudomonadati</taxon>
        <taxon>Pseudomonadota</taxon>
        <taxon>Alphaproteobacteria</taxon>
        <taxon>Rickettsiales</taxon>
        <taxon>Rickettsiaceae</taxon>
        <taxon>Candidatus Megaera</taxon>
    </lineage>
</organism>
<protein>
    <submittedName>
        <fullName evidence="7">ABC transporter ATP-binding protein</fullName>
    </submittedName>
</protein>
<keyword evidence="8" id="KW-1185">Reference proteome</keyword>
<dbReference type="PANTHER" id="PTHR46743:SF2">
    <property type="entry name" value="TEICHOIC ACIDS EXPORT ATP-BINDING PROTEIN TAGH"/>
    <property type="match status" value="1"/>
</dbReference>
<dbReference type="SMART" id="SM00382">
    <property type="entry name" value="AAA"/>
    <property type="match status" value="1"/>
</dbReference>
<comment type="similarity">
    <text evidence="1">Belongs to the ABC transporter superfamily.</text>
</comment>
<dbReference type="Proteomes" id="UP001291687">
    <property type="component" value="Unassembled WGS sequence"/>
</dbReference>
<dbReference type="SUPFAM" id="SSF52540">
    <property type="entry name" value="P-loop containing nucleoside triphosphate hydrolases"/>
    <property type="match status" value="1"/>
</dbReference>
<dbReference type="InterPro" id="IPR027417">
    <property type="entry name" value="P-loop_NTPase"/>
</dbReference>
<keyword evidence="3" id="KW-0547">Nucleotide-binding</keyword>
<evidence type="ECO:0000256" key="4">
    <source>
        <dbReference type="ARBA" id="ARBA00022840"/>
    </source>
</evidence>
<dbReference type="Gene3D" id="3.40.50.300">
    <property type="entry name" value="P-loop containing nucleotide triphosphate hydrolases"/>
    <property type="match status" value="1"/>
</dbReference>
<evidence type="ECO:0000313" key="7">
    <source>
        <dbReference type="EMBL" id="MEA0970842.1"/>
    </source>
</evidence>
<evidence type="ECO:0000256" key="1">
    <source>
        <dbReference type="ARBA" id="ARBA00005417"/>
    </source>
</evidence>
<reference evidence="7 8" key="1">
    <citation type="submission" date="2023-03" db="EMBL/GenBank/DDBJ databases">
        <title>Host association and intracellularity evolved multiple times independently in the Rickettsiales.</title>
        <authorList>
            <person name="Castelli M."/>
            <person name="Nardi T."/>
            <person name="Gammuto L."/>
            <person name="Bellinzona G."/>
            <person name="Sabaneyeva E."/>
            <person name="Potekhin A."/>
            <person name="Serra V."/>
            <person name="Petroni G."/>
            <person name="Sassera D."/>
        </authorList>
    </citation>
    <scope>NUCLEOTIDE SEQUENCE [LARGE SCALE GENOMIC DNA]</scope>
    <source>
        <strain evidence="7 8">Sr 2-6</strain>
    </source>
</reference>
<dbReference type="GO" id="GO:0005524">
    <property type="term" value="F:ATP binding"/>
    <property type="evidence" value="ECO:0007669"/>
    <property type="project" value="UniProtKB-KW"/>
</dbReference>
<dbReference type="CDD" id="cd03220">
    <property type="entry name" value="ABC_KpsT_Wzt"/>
    <property type="match status" value="1"/>
</dbReference>
<dbReference type="InterPro" id="IPR050683">
    <property type="entry name" value="Bact_Polysacc_Export_ATP-bd"/>
</dbReference>
<evidence type="ECO:0000256" key="5">
    <source>
        <dbReference type="ARBA" id="ARBA00024725"/>
    </source>
</evidence>
<evidence type="ECO:0000259" key="6">
    <source>
        <dbReference type="PROSITE" id="PS50893"/>
    </source>
</evidence>
<keyword evidence="2" id="KW-0813">Transport</keyword>
<dbReference type="Pfam" id="PF00005">
    <property type="entry name" value="ABC_tran"/>
    <property type="match status" value="1"/>
</dbReference>
<dbReference type="PROSITE" id="PS50893">
    <property type="entry name" value="ABC_TRANSPORTER_2"/>
    <property type="match status" value="1"/>
</dbReference>
<feature type="domain" description="ABC transporter" evidence="6">
    <location>
        <begin position="23"/>
        <end position="249"/>
    </location>
</feature>
<dbReference type="InterPro" id="IPR015860">
    <property type="entry name" value="ABC_transpr_TagH-like"/>
</dbReference>
<dbReference type="InterPro" id="IPR003593">
    <property type="entry name" value="AAA+_ATPase"/>
</dbReference>
<keyword evidence="4 7" id="KW-0067">ATP-binding</keyword>
<comment type="caution">
    <text evidence="7">The sequence shown here is derived from an EMBL/GenBank/DDBJ whole genome shotgun (WGS) entry which is preliminary data.</text>
</comment>
<comment type="function">
    <text evidence="5">Part of an ABC transporter complex. Transmembrane domains (TMD) form a pore in the inner membrane and the ATP-binding domain (NBD) is responsible for energy generation.</text>
</comment>
<accession>A0ABU5NCG9</accession>
<evidence type="ECO:0000313" key="8">
    <source>
        <dbReference type="Proteomes" id="UP001291687"/>
    </source>
</evidence>
<dbReference type="EMBL" id="JARJFB010000051">
    <property type="protein sequence ID" value="MEA0970842.1"/>
    <property type="molecule type" value="Genomic_DNA"/>
</dbReference>
<proteinExistence type="inferred from homology"/>
<name>A0ABU5NCG9_9RICK</name>
<sequence>MNAVELHNVAVDYYLDSDDAYSIKNAVLNFYAKAQKPTAKTFRAIDELSFSVKKGEKLGIIGLNGAGKTTLLRTIAGIFHPLKGKVVVNGRVTPLLDFHTGFEDHLTGIENIMIRLMFLGLSKAEAEKKIPEIIEFSELGDFIYQPIRTYSTGMNLRLAFATSTAIEPEILVADEVMGTGDAQFAAKAKKKLEEFLSKECTLILSSHSMELVRDFCKRIIWLQHGKIIADGPVDEVIEKYEKNILEFSL</sequence>
<gene>
    <name evidence="7" type="ORF">Megvenef_00811</name>
</gene>
<dbReference type="InterPro" id="IPR003439">
    <property type="entry name" value="ABC_transporter-like_ATP-bd"/>
</dbReference>
<dbReference type="PANTHER" id="PTHR46743">
    <property type="entry name" value="TEICHOIC ACIDS EXPORT ATP-BINDING PROTEIN TAGH"/>
    <property type="match status" value="1"/>
</dbReference>
<evidence type="ECO:0000256" key="2">
    <source>
        <dbReference type="ARBA" id="ARBA00022448"/>
    </source>
</evidence>